<keyword evidence="3" id="KW-0813">Transport</keyword>
<keyword evidence="4" id="KW-1003">Cell membrane</keyword>
<feature type="transmembrane region" description="Helical" evidence="9">
    <location>
        <begin position="325"/>
        <end position="345"/>
    </location>
</feature>
<evidence type="ECO:0000256" key="1">
    <source>
        <dbReference type="ARBA" id="ARBA00004651"/>
    </source>
</evidence>
<evidence type="ECO:0000313" key="11">
    <source>
        <dbReference type="Proteomes" id="UP000288947"/>
    </source>
</evidence>
<sequence length="501" mass="55977">MLRSYLKVYKVFTLVMFQYALLVLVPVVFCIFYPEEVKNTYPFLLTSMISFIIYLSGFLVRVEDVETIYYREGAVLTVFTWIIISLLSAIPHKLLGNLTFSQAVFESVSGLTGTGLTIFTDVTKLSKLLLFWRSFTQYVGSAGFAVLMLGMVLGPRALGFYKSEGRSDNLVPNIRRSAQLIIEIYLAYTVAGTVALRIAGMNWFEALNHTMTALGTGGFSTRNGSIGEFNSLSIEIVTIFLMIIGATGFGVHYAFWKGNFKAVLRNGEPWLLISSSFGTAIILSVYSVGKYFKDFKEALRYVLFQTVSAISGTGFQTLPLNETKWIAFSPFMFVLIILMISGGMMDSTSSGIKQFRLWVVINTLYDSVKSFLLPRNTVKKRIIFKGEQQIILGDENIREALVVISLYLTSFVIGSFILMLHGYGALNSMFEFASAMDGVGLSCGITSPNMPLTAMWTLIIGMFTGRFEFLIVIYAIAKLVNDINKKVDELRLTKVMNSKLR</sequence>
<dbReference type="Proteomes" id="UP000288947">
    <property type="component" value="Chromosome"/>
</dbReference>
<evidence type="ECO:0000313" key="10">
    <source>
        <dbReference type="EMBL" id="QAV33546.1"/>
    </source>
</evidence>
<dbReference type="RefSeq" id="WP_090223370.1">
    <property type="nucleotide sequence ID" value="NZ_CP026721.1"/>
</dbReference>
<protein>
    <submittedName>
        <fullName evidence="10">TrkH family potassium uptake protein</fullName>
    </submittedName>
</protein>
<evidence type="ECO:0000256" key="3">
    <source>
        <dbReference type="ARBA" id="ARBA00022448"/>
    </source>
</evidence>
<feature type="transmembrane region" description="Helical" evidence="9">
    <location>
        <begin position="135"/>
        <end position="158"/>
    </location>
</feature>
<keyword evidence="11" id="KW-1185">Reference proteome</keyword>
<dbReference type="PANTHER" id="PTHR32024">
    <property type="entry name" value="TRK SYSTEM POTASSIUM UPTAKE PROTEIN TRKG-RELATED"/>
    <property type="match status" value="1"/>
</dbReference>
<feature type="transmembrane region" description="Helical" evidence="9">
    <location>
        <begin position="400"/>
        <end position="423"/>
    </location>
</feature>
<gene>
    <name evidence="10" type="ORF">CBS1_07310</name>
</gene>
<accession>A0ABX5QSR2</accession>
<evidence type="ECO:0000256" key="9">
    <source>
        <dbReference type="SAM" id="Phobius"/>
    </source>
</evidence>
<keyword evidence="8 9" id="KW-0472">Membrane</keyword>
<feature type="transmembrane region" description="Helical" evidence="9">
    <location>
        <begin position="178"/>
        <end position="199"/>
    </location>
</feature>
<reference evidence="10 11" key="1">
    <citation type="submission" date="2018-01" db="EMBL/GenBank/DDBJ databases">
        <title>The whole genome sequencing and assembly of Fervidobacterium changbaicum CBS-1 strain.</title>
        <authorList>
            <person name="Kim J.-Y."/>
            <person name="Park M.-K."/>
            <person name="Yi H."/>
            <person name="Bahn Y.-S."/>
            <person name="Kim J.F."/>
            <person name="Lee D.-W."/>
        </authorList>
    </citation>
    <scope>NUCLEOTIDE SEQUENCE [LARGE SCALE GENOMIC DNA]</scope>
    <source>
        <strain evidence="10 11">CBS-1</strain>
    </source>
</reference>
<evidence type="ECO:0000256" key="2">
    <source>
        <dbReference type="ARBA" id="ARBA00009137"/>
    </source>
</evidence>
<dbReference type="Pfam" id="PF02386">
    <property type="entry name" value="TrkH"/>
    <property type="match status" value="2"/>
</dbReference>
<evidence type="ECO:0000256" key="6">
    <source>
        <dbReference type="ARBA" id="ARBA00022989"/>
    </source>
</evidence>
<evidence type="ECO:0000256" key="7">
    <source>
        <dbReference type="ARBA" id="ARBA00023065"/>
    </source>
</evidence>
<evidence type="ECO:0000256" key="4">
    <source>
        <dbReference type="ARBA" id="ARBA00022475"/>
    </source>
</evidence>
<dbReference type="InterPro" id="IPR003445">
    <property type="entry name" value="Cat_transpt"/>
</dbReference>
<feature type="transmembrane region" description="Helical" evidence="9">
    <location>
        <begin position="270"/>
        <end position="289"/>
    </location>
</feature>
<proteinExistence type="inferred from homology"/>
<feature type="transmembrane region" description="Helical" evidence="9">
    <location>
        <begin position="12"/>
        <end position="34"/>
    </location>
</feature>
<feature type="transmembrane region" description="Helical" evidence="9">
    <location>
        <begin position="232"/>
        <end position="255"/>
    </location>
</feature>
<keyword evidence="5 9" id="KW-0812">Transmembrane</keyword>
<keyword evidence="7" id="KW-0406">Ion transport</keyword>
<feature type="transmembrane region" description="Helical" evidence="9">
    <location>
        <begin position="454"/>
        <end position="477"/>
    </location>
</feature>
<comment type="subcellular location">
    <subcellularLocation>
        <location evidence="1">Cell membrane</location>
        <topology evidence="1">Multi-pass membrane protein</topology>
    </subcellularLocation>
</comment>
<organism evidence="10 11">
    <name type="scientific">Fervidobacterium changbaicum</name>
    <dbReference type="NCBI Taxonomy" id="310769"/>
    <lineage>
        <taxon>Bacteria</taxon>
        <taxon>Thermotogati</taxon>
        <taxon>Thermotogota</taxon>
        <taxon>Thermotogae</taxon>
        <taxon>Thermotogales</taxon>
        <taxon>Fervidobacteriaceae</taxon>
        <taxon>Fervidobacterium</taxon>
    </lineage>
</organism>
<evidence type="ECO:0000256" key="5">
    <source>
        <dbReference type="ARBA" id="ARBA00022692"/>
    </source>
</evidence>
<keyword evidence="6 9" id="KW-1133">Transmembrane helix</keyword>
<feature type="transmembrane region" description="Helical" evidence="9">
    <location>
        <begin position="74"/>
        <end position="91"/>
    </location>
</feature>
<dbReference type="PANTHER" id="PTHR32024:SF2">
    <property type="entry name" value="TRK SYSTEM POTASSIUM UPTAKE PROTEIN TRKG-RELATED"/>
    <property type="match status" value="1"/>
</dbReference>
<name>A0ABX5QSR2_9BACT</name>
<evidence type="ECO:0000256" key="8">
    <source>
        <dbReference type="ARBA" id="ARBA00023136"/>
    </source>
</evidence>
<comment type="similarity">
    <text evidence="2">Belongs to the TrkH potassium transport family.</text>
</comment>
<dbReference type="EMBL" id="CP026721">
    <property type="protein sequence ID" value="QAV33546.1"/>
    <property type="molecule type" value="Genomic_DNA"/>
</dbReference>
<feature type="transmembrane region" description="Helical" evidence="9">
    <location>
        <begin position="40"/>
        <end position="62"/>
    </location>
</feature>